<dbReference type="PANTHER" id="PTHR30535:SF34">
    <property type="entry name" value="MOLYBDATE-BINDING PROTEIN MOLA"/>
    <property type="match status" value="1"/>
</dbReference>
<feature type="domain" description="Fe/B12 periplasmic-binding" evidence="3">
    <location>
        <begin position="61"/>
        <end position="326"/>
    </location>
</feature>
<protein>
    <submittedName>
        <fullName evidence="4">ABC transporter substrate-binding protein</fullName>
    </submittedName>
</protein>
<comment type="caution">
    <text evidence="4">The sequence shown here is derived from an EMBL/GenBank/DDBJ whole genome shotgun (WGS) entry which is preliminary data.</text>
</comment>
<dbReference type="PANTHER" id="PTHR30535">
    <property type="entry name" value="VITAMIN B12-BINDING PROTEIN"/>
    <property type="match status" value="1"/>
</dbReference>
<dbReference type="PROSITE" id="PS50983">
    <property type="entry name" value="FE_B12_PBP"/>
    <property type="match status" value="1"/>
</dbReference>
<name>A0ABW1JXC3_9NOCA</name>
<sequence>MFTSVIAARRRAVPVLALLTTAVVTGCGGPAPAATTAAESGFPLTISSCGRDVTFTSAPQRVVTVGSIAAPLIAAAGAADRIVTRTFEAAAFPGEYADALHDIEITAPTAELAREEIISRSPDLVVSVEGLTVSHEDLAQVNIPLIVNRGYCKDAAGTFADTFADIELYGKLFGTAEAADAEVATLRQRVQAVTDKHSGTTASRPGATLILSRDGAQLKAYGSKSTVHEQMRILGLDNIYGDIAKRNFEANTETLIAADPAVIILLTQGDQTPDEVRTTLRQRPELAGLQAIRDNRIIVVPFGYTGPGPVAVEGLEVLDRELTALR</sequence>
<comment type="similarity">
    <text evidence="1">Belongs to the bacterial solute-binding protein 8 family.</text>
</comment>
<dbReference type="EMBL" id="JBHSQN010000013">
    <property type="protein sequence ID" value="MFC6013038.1"/>
    <property type="molecule type" value="Genomic_DNA"/>
</dbReference>
<evidence type="ECO:0000256" key="1">
    <source>
        <dbReference type="ARBA" id="ARBA00008814"/>
    </source>
</evidence>
<proteinExistence type="inferred from homology"/>
<dbReference type="InterPro" id="IPR050902">
    <property type="entry name" value="ABC_Transporter_SBP"/>
</dbReference>
<organism evidence="4 5">
    <name type="scientific">Nocardia lasii</name>
    <dbReference type="NCBI Taxonomy" id="1616107"/>
    <lineage>
        <taxon>Bacteria</taxon>
        <taxon>Bacillati</taxon>
        <taxon>Actinomycetota</taxon>
        <taxon>Actinomycetes</taxon>
        <taxon>Mycobacteriales</taxon>
        <taxon>Nocardiaceae</taxon>
        <taxon>Nocardia</taxon>
    </lineage>
</organism>
<dbReference type="Proteomes" id="UP001596223">
    <property type="component" value="Unassembled WGS sequence"/>
</dbReference>
<keyword evidence="2" id="KW-0732">Signal</keyword>
<feature type="chain" id="PRO_5045771431" evidence="2">
    <location>
        <begin position="34"/>
        <end position="326"/>
    </location>
</feature>
<evidence type="ECO:0000313" key="5">
    <source>
        <dbReference type="Proteomes" id="UP001596223"/>
    </source>
</evidence>
<feature type="signal peptide" evidence="2">
    <location>
        <begin position="1"/>
        <end position="33"/>
    </location>
</feature>
<gene>
    <name evidence="4" type="ORF">ACFP3H_18425</name>
</gene>
<accession>A0ABW1JXC3</accession>
<dbReference type="SUPFAM" id="SSF53807">
    <property type="entry name" value="Helical backbone' metal receptor"/>
    <property type="match status" value="1"/>
</dbReference>
<dbReference type="RefSeq" id="WP_378607682.1">
    <property type="nucleotide sequence ID" value="NZ_JBHSQN010000013.1"/>
</dbReference>
<evidence type="ECO:0000313" key="4">
    <source>
        <dbReference type="EMBL" id="MFC6013038.1"/>
    </source>
</evidence>
<dbReference type="InterPro" id="IPR002491">
    <property type="entry name" value="ABC_transptr_periplasmic_BD"/>
</dbReference>
<evidence type="ECO:0000256" key="2">
    <source>
        <dbReference type="SAM" id="SignalP"/>
    </source>
</evidence>
<dbReference type="Pfam" id="PF01497">
    <property type="entry name" value="Peripla_BP_2"/>
    <property type="match status" value="1"/>
</dbReference>
<dbReference type="Gene3D" id="3.40.50.1980">
    <property type="entry name" value="Nitrogenase molybdenum iron protein domain"/>
    <property type="match status" value="2"/>
</dbReference>
<reference evidence="5" key="1">
    <citation type="journal article" date="2019" name="Int. J. Syst. Evol. Microbiol.">
        <title>The Global Catalogue of Microorganisms (GCM) 10K type strain sequencing project: providing services to taxonomists for standard genome sequencing and annotation.</title>
        <authorList>
            <consortium name="The Broad Institute Genomics Platform"/>
            <consortium name="The Broad Institute Genome Sequencing Center for Infectious Disease"/>
            <person name="Wu L."/>
            <person name="Ma J."/>
        </authorList>
    </citation>
    <scope>NUCLEOTIDE SEQUENCE [LARGE SCALE GENOMIC DNA]</scope>
    <source>
        <strain evidence="5">CCUG 36956</strain>
    </source>
</reference>
<evidence type="ECO:0000259" key="3">
    <source>
        <dbReference type="PROSITE" id="PS50983"/>
    </source>
</evidence>
<keyword evidence="5" id="KW-1185">Reference proteome</keyword>